<name>A0A0D1YPM7_9EURO</name>
<dbReference type="SUPFAM" id="SSF48208">
    <property type="entry name" value="Six-hairpin glycosidases"/>
    <property type="match status" value="1"/>
</dbReference>
<accession>A0A0D1YPM7</accession>
<dbReference type="HOGENOM" id="CLU_039096_0_0_1"/>
<dbReference type="AlphaFoldDB" id="A0A0D1YPM7"/>
<organism evidence="1 2">
    <name type="scientific">Exophiala spinifera</name>
    <dbReference type="NCBI Taxonomy" id="91928"/>
    <lineage>
        <taxon>Eukaryota</taxon>
        <taxon>Fungi</taxon>
        <taxon>Dikarya</taxon>
        <taxon>Ascomycota</taxon>
        <taxon>Pezizomycotina</taxon>
        <taxon>Eurotiomycetes</taxon>
        <taxon>Chaetothyriomycetidae</taxon>
        <taxon>Chaetothyriales</taxon>
        <taxon>Herpotrichiellaceae</taxon>
        <taxon>Exophiala</taxon>
    </lineage>
</organism>
<evidence type="ECO:0000313" key="2">
    <source>
        <dbReference type="Proteomes" id="UP000053328"/>
    </source>
</evidence>
<dbReference type="GeneID" id="27331435"/>
<protein>
    <submittedName>
        <fullName evidence="1">Uncharacterized protein</fullName>
    </submittedName>
</protein>
<dbReference type="VEuPathDB" id="FungiDB:PV08_04352"/>
<dbReference type="GO" id="GO:0005975">
    <property type="term" value="P:carbohydrate metabolic process"/>
    <property type="evidence" value="ECO:0007669"/>
    <property type="project" value="InterPro"/>
</dbReference>
<evidence type="ECO:0000313" key="1">
    <source>
        <dbReference type="EMBL" id="KIW17161.1"/>
    </source>
</evidence>
<reference evidence="1 2" key="1">
    <citation type="submission" date="2015-01" db="EMBL/GenBank/DDBJ databases">
        <title>The Genome Sequence of Exophiala spinifera CBS89968.</title>
        <authorList>
            <consortium name="The Broad Institute Genomics Platform"/>
            <person name="Cuomo C."/>
            <person name="de Hoog S."/>
            <person name="Gorbushina A."/>
            <person name="Stielow B."/>
            <person name="Teixiera M."/>
            <person name="Abouelleil A."/>
            <person name="Chapman S.B."/>
            <person name="Priest M."/>
            <person name="Young S.K."/>
            <person name="Wortman J."/>
            <person name="Nusbaum C."/>
            <person name="Birren B."/>
        </authorList>
    </citation>
    <scope>NUCLEOTIDE SEQUENCE [LARGE SCALE GENOMIC DNA]</scope>
    <source>
        <strain evidence="1 2">CBS 89968</strain>
    </source>
</reference>
<proteinExistence type="predicted"/>
<dbReference type="STRING" id="91928.A0A0D1YPM7"/>
<dbReference type="RefSeq" id="XP_016237377.1">
    <property type="nucleotide sequence ID" value="XM_016378700.1"/>
</dbReference>
<dbReference type="EMBL" id="KN847494">
    <property type="protein sequence ID" value="KIW17161.1"/>
    <property type="molecule type" value="Genomic_DNA"/>
</dbReference>
<keyword evidence="2" id="KW-1185">Reference proteome</keyword>
<dbReference type="Proteomes" id="UP000053328">
    <property type="component" value="Unassembled WGS sequence"/>
</dbReference>
<gene>
    <name evidence="1" type="ORF">PV08_04352</name>
</gene>
<dbReference type="InterPro" id="IPR008928">
    <property type="entry name" value="6-hairpin_glycosidase_sf"/>
</dbReference>
<dbReference type="OrthoDB" id="302966at2759"/>
<sequence length="379" mass="42484">MASSDTIKLTKFIQAMDSIYGPFPGPNDPNLTRWEPPPAAEGHRGRYLWTDGFAVVNFLTLHKTTGEQRYLTLATNLVTAVHNILGYTRDGTKRLPGATDDNPLGGGLRIGKHDESGPDGDGQYFHYLTVWMFALNRMTLVTGNKWYNDQAVSMAKAVLPHFMTNTSAERPRMFWKVSMDLSYRLVNSEGNLDPIDGYVTYSLLQRLSDDHHVLDGEISALKKIVDQKAPHYSTHDTLDIGVTLWTAHWLVPEPAWPPDKDWASQLQYRTLKNLAEIVDAGYFDHPLKSRLAFREFGTALGVHTALPLLNKLKDPKVHKFSAESKLRTLPDRICQAWEAFGLVPVPDADTSQRLTELMPITAVMYATALLPGLMVQQSP</sequence>